<dbReference type="Proteomes" id="UP000180113">
    <property type="component" value="Unassembled WGS sequence"/>
</dbReference>
<sequence length="156" mass="16787">MTDPTPAAEPTEEPTATTQTPQTEPIESPEDGSELAREARSWRKKYQTSKSEAETLTASVTALQRQLVEHQIAGRVVDPADWWSQANVADLLAEDGSVDGEKVDAKIAEILTAKPHWAPKLNPAAAPASDVSGNSKIDTSQSTTSWSQLLNPKPKS</sequence>
<protein>
    <recommendedName>
        <fullName evidence="4">Scaffolding protein</fullName>
    </recommendedName>
</protein>
<dbReference type="AlphaFoldDB" id="A0AB73MKY2"/>
<dbReference type="EMBL" id="MLHW01000001">
    <property type="protein sequence ID" value="OHT54792.1"/>
    <property type="molecule type" value="Genomic_DNA"/>
</dbReference>
<reference evidence="2 3" key="1">
    <citation type="submission" date="2016-10" db="EMBL/GenBank/DDBJ databases">
        <title>Evaluation of Human, Animal and Environmental Mycobacterium chelonae Isolates by Core Genome Phylogenomic Analysis, Targeted Gene Comparison, and Anti-microbial Susceptibility Patterns: A Tale of Mistaken Identities.</title>
        <authorList>
            <person name="Fogelson S.B."/>
            <person name="Camus A.C."/>
            <person name="Lorenz W."/>
            <person name="Vasireddy R."/>
            <person name="Vasireddy S."/>
            <person name="Smith T."/>
            <person name="Brown-Elliott B.A."/>
            <person name="Wallace R.J.Jr."/>
            <person name="Hasan N.A."/>
            <person name="Reischl U."/>
            <person name="Sanchez S."/>
        </authorList>
    </citation>
    <scope>NUCLEOTIDE SEQUENCE [LARGE SCALE GENOMIC DNA]</scope>
    <source>
        <strain evidence="2 3">42895</strain>
    </source>
</reference>
<evidence type="ECO:0000256" key="1">
    <source>
        <dbReference type="SAM" id="MobiDB-lite"/>
    </source>
</evidence>
<accession>A0AB73MKY2</accession>
<feature type="compositionally biased region" description="Low complexity" evidence="1">
    <location>
        <begin position="1"/>
        <end position="26"/>
    </location>
</feature>
<feature type="region of interest" description="Disordered" evidence="1">
    <location>
        <begin position="119"/>
        <end position="156"/>
    </location>
</feature>
<proteinExistence type="predicted"/>
<feature type="region of interest" description="Disordered" evidence="1">
    <location>
        <begin position="1"/>
        <end position="54"/>
    </location>
</feature>
<evidence type="ECO:0000313" key="3">
    <source>
        <dbReference type="Proteomes" id="UP000180113"/>
    </source>
</evidence>
<evidence type="ECO:0000313" key="2">
    <source>
        <dbReference type="EMBL" id="OHT54792.1"/>
    </source>
</evidence>
<evidence type="ECO:0008006" key="4">
    <source>
        <dbReference type="Google" id="ProtNLM"/>
    </source>
</evidence>
<feature type="compositionally biased region" description="Low complexity" evidence="1">
    <location>
        <begin position="139"/>
        <end position="148"/>
    </location>
</feature>
<organism evidence="2 3">
    <name type="scientific">Mycobacteroides chelonae</name>
    <name type="common">Mycobacterium chelonae</name>
    <dbReference type="NCBI Taxonomy" id="1774"/>
    <lineage>
        <taxon>Bacteria</taxon>
        <taxon>Bacillati</taxon>
        <taxon>Actinomycetota</taxon>
        <taxon>Actinomycetes</taxon>
        <taxon>Mycobacteriales</taxon>
        <taxon>Mycobacteriaceae</taxon>
        <taxon>Mycobacteroides</taxon>
    </lineage>
</organism>
<name>A0AB73MKY2_MYCCH</name>
<comment type="caution">
    <text evidence="2">The sequence shown here is derived from an EMBL/GenBank/DDBJ whole genome shotgun (WGS) entry which is preliminary data.</text>
</comment>
<dbReference type="RefSeq" id="WP_070930245.1">
    <property type="nucleotide sequence ID" value="NZ_JAPDRD010000001.1"/>
</dbReference>
<gene>
    <name evidence="2" type="ORF">BKG62_00850</name>
</gene>